<accession>A0ABT2A494</accession>
<dbReference type="InterPro" id="IPR050261">
    <property type="entry name" value="FrsA_esterase"/>
</dbReference>
<proteinExistence type="inferred from homology"/>
<dbReference type="InterPro" id="IPR000073">
    <property type="entry name" value="AB_hydrolase_1"/>
</dbReference>
<keyword evidence="1 5" id="KW-0378">Hydrolase</keyword>
<comment type="caution">
    <text evidence="5">The sequence shown here is derived from an EMBL/GenBank/DDBJ whole genome shotgun (WGS) entry which is preliminary data.</text>
</comment>
<dbReference type="GO" id="GO:0016787">
    <property type="term" value="F:hydrolase activity"/>
    <property type="evidence" value="ECO:0007669"/>
    <property type="project" value="UniProtKB-KW"/>
</dbReference>
<evidence type="ECO:0000259" key="4">
    <source>
        <dbReference type="Pfam" id="PF12697"/>
    </source>
</evidence>
<feature type="chain" id="PRO_5047254448" evidence="3">
    <location>
        <begin position="29"/>
        <end position="342"/>
    </location>
</feature>
<comment type="similarity">
    <text evidence="2">Belongs to the AB hydrolase superfamily. FUS2 hydrolase family.</text>
</comment>
<evidence type="ECO:0000313" key="6">
    <source>
        <dbReference type="Proteomes" id="UP001205560"/>
    </source>
</evidence>
<dbReference type="Gene3D" id="3.40.50.1820">
    <property type="entry name" value="alpha/beta hydrolase"/>
    <property type="match status" value="1"/>
</dbReference>
<dbReference type="RefSeq" id="WP_258844782.1">
    <property type="nucleotide sequence ID" value="NZ_JANUGX010000006.1"/>
</dbReference>
<feature type="signal peptide" evidence="3">
    <location>
        <begin position="1"/>
        <end position="28"/>
    </location>
</feature>
<feature type="domain" description="AB hydrolase-1" evidence="4">
    <location>
        <begin position="97"/>
        <end position="314"/>
    </location>
</feature>
<evidence type="ECO:0000313" key="5">
    <source>
        <dbReference type="EMBL" id="MCS0589016.1"/>
    </source>
</evidence>
<dbReference type="SUPFAM" id="SSF53474">
    <property type="entry name" value="alpha/beta-Hydrolases"/>
    <property type="match status" value="1"/>
</dbReference>
<dbReference type="EMBL" id="JANUGX010000006">
    <property type="protein sequence ID" value="MCS0589016.1"/>
    <property type="molecule type" value="Genomic_DNA"/>
</dbReference>
<dbReference type="Pfam" id="PF12697">
    <property type="entry name" value="Abhydrolase_6"/>
    <property type="match status" value="1"/>
</dbReference>
<dbReference type="PANTHER" id="PTHR22946:SF9">
    <property type="entry name" value="POLYKETIDE TRANSFERASE AF380"/>
    <property type="match status" value="1"/>
</dbReference>
<gene>
    <name evidence="5" type="ORF">NX782_07345</name>
</gene>
<keyword evidence="6" id="KW-1185">Reference proteome</keyword>
<dbReference type="PANTHER" id="PTHR22946">
    <property type="entry name" value="DIENELACTONE HYDROLASE DOMAIN-CONTAINING PROTEIN-RELATED"/>
    <property type="match status" value="1"/>
</dbReference>
<name>A0ABT2A494_9BURK</name>
<evidence type="ECO:0000256" key="2">
    <source>
        <dbReference type="ARBA" id="ARBA00038115"/>
    </source>
</evidence>
<protein>
    <submittedName>
        <fullName evidence="5">Alpha/beta fold hydrolase</fullName>
    </submittedName>
</protein>
<evidence type="ECO:0000256" key="3">
    <source>
        <dbReference type="SAM" id="SignalP"/>
    </source>
</evidence>
<evidence type="ECO:0000256" key="1">
    <source>
        <dbReference type="ARBA" id="ARBA00022801"/>
    </source>
</evidence>
<organism evidence="5 6">
    <name type="scientific">Massilia norwichensis</name>
    <dbReference type="NCBI Taxonomy" id="1442366"/>
    <lineage>
        <taxon>Bacteria</taxon>
        <taxon>Pseudomonadati</taxon>
        <taxon>Pseudomonadota</taxon>
        <taxon>Betaproteobacteria</taxon>
        <taxon>Burkholderiales</taxon>
        <taxon>Oxalobacteraceae</taxon>
        <taxon>Telluria group</taxon>
        <taxon>Massilia</taxon>
    </lineage>
</organism>
<dbReference type="InterPro" id="IPR029058">
    <property type="entry name" value="AB_hydrolase_fold"/>
</dbReference>
<reference evidence="5 6" key="1">
    <citation type="submission" date="2022-08" db="EMBL/GenBank/DDBJ databases">
        <title>Reclassification of Massilia species as members of the genera Telluria, Duganella, Pseudoduganella, Mokoshia gen. nov. and Zemynaea gen. nov. using orthogonal and non-orthogonal genome-based approaches.</title>
        <authorList>
            <person name="Bowman J.P."/>
        </authorList>
    </citation>
    <scope>NUCLEOTIDE SEQUENCE [LARGE SCALE GENOMIC DNA]</scope>
    <source>
        <strain evidence="5 6">LMG 28164</strain>
    </source>
</reference>
<sequence length="342" mass="36960">MIGIGSRIICSSSGLLLAGMLVCGGAHAQALKVQEVPFEANALALSHVTLQDGAGAPVHYFLARPAQKAPLVLFIQGSGCVPSFMLDGAERKATIPYWATLAKQGRYAVMAVDKPYQSDAPQQGTFGSAMGCAGDFNAHFSYETWLATLKSALRHALSRPEVDARRVLLIGVSEGAPMAASLAREFPEVTDVALVGATGSTQLYDFAAGIQRSNDSDEKKLERLRELDETFSAVAADPKSTSKFLWGHTYLRWSSFFAQSTADHLTRSRARVYLASGMQDRAVPILSTEVLYAQLRVQGRDVTFRRVPNAGHGLVKDGLSREEAGKAGVAEYDAIMAWFEKR</sequence>
<keyword evidence="3" id="KW-0732">Signal</keyword>
<dbReference type="Proteomes" id="UP001205560">
    <property type="component" value="Unassembled WGS sequence"/>
</dbReference>